<accession>A0A7J8Q9Q3</accession>
<evidence type="ECO:0000313" key="1">
    <source>
        <dbReference type="EMBL" id="MBA0598178.1"/>
    </source>
</evidence>
<reference evidence="1 2" key="1">
    <citation type="journal article" date="2019" name="Genome Biol. Evol.">
        <title>Insights into the evolution of the New World diploid cottons (Gossypium, subgenus Houzingenia) based on genome sequencing.</title>
        <authorList>
            <person name="Grover C.E."/>
            <person name="Arick M.A. 2nd"/>
            <person name="Thrash A."/>
            <person name="Conover J.L."/>
            <person name="Sanders W.S."/>
            <person name="Peterson D.G."/>
            <person name="Frelichowski J.E."/>
            <person name="Scheffler J.A."/>
            <person name="Scheffler B.E."/>
            <person name="Wendel J.F."/>
        </authorList>
    </citation>
    <scope>NUCLEOTIDE SEQUENCE [LARGE SCALE GENOMIC DNA]</scope>
    <source>
        <strain evidence="1">8</strain>
        <tissue evidence="1">Leaf</tissue>
    </source>
</reference>
<name>A0A7J8Q9Q3_GOSRA</name>
<dbReference type="AlphaFoldDB" id="A0A7J8Q9Q3"/>
<dbReference type="PANTHER" id="PTHR33710">
    <property type="entry name" value="BNAC02G09200D PROTEIN"/>
    <property type="match status" value="1"/>
</dbReference>
<dbReference type="Proteomes" id="UP000593578">
    <property type="component" value="Unassembled WGS sequence"/>
</dbReference>
<evidence type="ECO:0000313" key="2">
    <source>
        <dbReference type="Proteomes" id="UP000593578"/>
    </source>
</evidence>
<protein>
    <submittedName>
        <fullName evidence="1">Uncharacterized protein</fullName>
    </submittedName>
</protein>
<organism evidence="1 2">
    <name type="scientific">Gossypium raimondii</name>
    <name type="common">Peruvian cotton</name>
    <name type="synonym">Gossypium klotzschianum subsp. raimondii</name>
    <dbReference type="NCBI Taxonomy" id="29730"/>
    <lineage>
        <taxon>Eukaryota</taxon>
        <taxon>Viridiplantae</taxon>
        <taxon>Streptophyta</taxon>
        <taxon>Embryophyta</taxon>
        <taxon>Tracheophyta</taxon>
        <taxon>Spermatophyta</taxon>
        <taxon>Magnoliopsida</taxon>
        <taxon>eudicotyledons</taxon>
        <taxon>Gunneridae</taxon>
        <taxon>Pentapetalae</taxon>
        <taxon>rosids</taxon>
        <taxon>malvids</taxon>
        <taxon>Malvales</taxon>
        <taxon>Malvaceae</taxon>
        <taxon>Malvoideae</taxon>
        <taxon>Gossypium</taxon>
    </lineage>
</organism>
<proteinExistence type="predicted"/>
<gene>
    <name evidence="1" type="ORF">Gorai_007954</name>
</gene>
<dbReference type="EMBL" id="JABEZZ010000010">
    <property type="protein sequence ID" value="MBA0598178.1"/>
    <property type="molecule type" value="Genomic_DNA"/>
</dbReference>
<sequence>MVELINAQLDMEMYKRLKALKGKHTLGSGNSKHNKKGGHKVRKGYLLIKDFIEMANLQDLGFRGPDFMLHRGDLYERLDRAISNDTWLKNVPYSFVTHLLRIKLYHRPLLLSLKLDVNLPKGRPFRFLAVG</sequence>
<comment type="caution">
    <text evidence="1">The sequence shown here is derived from an EMBL/GenBank/DDBJ whole genome shotgun (WGS) entry which is preliminary data.</text>
</comment>
<dbReference type="PANTHER" id="PTHR33710:SF77">
    <property type="entry name" value="DNASE I-LIKE SUPERFAMILY PROTEIN"/>
    <property type="match status" value="1"/>
</dbReference>